<comment type="caution">
    <text evidence="1">The sequence shown here is derived from an EMBL/GenBank/DDBJ whole genome shotgun (WGS) entry which is preliminary data.</text>
</comment>
<gene>
    <name evidence="1" type="ORF">LCGC14_0140350</name>
</gene>
<evidence type="ECO:0000313" key="1">
    <source>
        <dbReference type="EMBL" id="KKN99242.1"/>
    </source>
</evidence>
<name>A0A0F9VHD1_9ZZZZ</name>
<accession>A0A0F9VHD1</accession>
<dbReference type="EMBL" id="LAZR01000048">
    <property type="protein sequence ID" value="KKN99242.1"/>
    <property type="molecule type" value="Genomic_DNA"/>
</dbReference>
<reference evidence="1" key="1">
    <citation type="journal article" date="2015" name="Nature">
        <title>Complex archaea that bridge the gap between prokaryotes and eukaryotes.</title>
        <authorList>
            <person name="Spang A."/>
            <person name="Saw J.H."/>
            <person name="Jorgensen S.L."/>
            <person name="Zaremba-Niedzwiedzka K."/>
            <person name="Martijn J."/>
            <person name="Lind A.E."/>
            <person name="van Eijk R."/>
            <person name="Schleper C."/>
            <person name="Guy L."/>
            <person name="Ettema T.J."/>
        </authorList>
    </citation>
    <scope>NUCLEOTIDE SEQUENCE</scope>
</reference>
<sequence length="39" mass="4122">MSTPQRESVCGFVAQDDLSRAAGMCLAAGTGWNLLDFTT</sequence>
<protein>
    <submittedName>
        <fullName evidence="1">Uncharacterized protein</fullName>
    </submittedName>
</protein>
<proteinExistence type="predicted"/>
<organism evidence="1">
    <name type="scientific">marine sediment metagenome</name>
    <dbReference type="NCBI Taxonomy" id="412755"/>
    <lineage>
        <taxon>unclassified sequences</taxon>
        <taxon>metagenomes</taxon>
        <taxon>ecological metagenomes</taxon>
    </lineage>
</organism>
<dbReference type="AlphaFoldDB" id="A0A0F9VHD1"/>